<evidence type="ECO:0000256" key="4">
    <source>
        <dbReference type="ARBA" id="ARBA00022525"/>
    </source>
</evidence>
<dbReference type="SUPFAM" id="SSF53955">
    <property type="entry name" value="Lysozyme-like"/>
    <property type="match status" value="1"/>
</dbReference>
<gene>
    <name evidence="14 15 16" type="primary">LYZ</name>
</gene>
<dbReference type="KEGG" id="aam:106488400"/>
<evidence type="ECO:0000256" key="8">
    <source>
        <dbReference type="ARBA" id="ARBA00023157"/>
    </source>
</evidence>
<evidence type="ECO:0000256" key="7">
    <source>
        <dbReference type="ARBA" id="ARBA00022801"/>
    </source>
</evidence>
<dbReference type="PROSITE" id="PS00128">
    <property type="entry name" value="GLYCOSYL_HYDROL_F22_1"/>
    <property type="match status" value="1"/>
</dbReference>
<reference evidence="13 14" key="1">
    <citation type="submission" date="2025-05" db="UniProtKB">
        <authorList>
            <consortium name="RefSeq"/>
        </authorList>
    </citation>
    <scope>NUCLEOTIDE SEQUENCE [LARGE SCALE GENOMIC DNA]</scope>
    <source>
        <tissue evidence="14 15">Blood</tissue>
    </source>
</reference>
<dbReference type="EC" id="3.2.1.17" evidence="3"/>
<evidence type="ECO:0000256" key="9">
    <source>
        <dbReference type="ARBA" id="ARBA00023295"/>
    </source>
</evidence>
<name>A0A8B7IWI2_9AVES</name>
<evidence type="ECO:0000256" key="5">
    <source>
        <dbReference type="ARBA" id="ARBA00022529"/>
    </source>
</evidence>
<dbReference type="Proteomes" id="UP001652627">
    <property type="component" value="Chromosome 1"/>
</dbReference>
<dbReference type="GO" id="GO:0005576">
    <property type="term" value="C:extracellular region"/>
    <property type="evidence" value="ECO:0007669"/>
    <property type="project" value="UniProtKB-SubCell"/>
</dbReference>
<feature type="domain" description="Glycosyl hydrolases family 22 (GH22)" evidence="12">
    <location>
        <begin position="103"/>
        <end position="121"/>
    </location>
</feature>
<comment type="similarity">
    <text evidence="10">Belongs to the glycosyl hydrolase 22 family.</text>
</comment>
<dbReference type="GO" id="GO:0050830">
    <property type="term" value="P:defense response to Gram-positive bacterium"/>
    <property type="evidence" value="ECO:0007669"/>
    <property type="project" value="TreeGrafter"/>
</dbReference>
<dbReference type="GO" id="GO:0003796">
    <property type="term" value="F:lysozyme activity"/>
    <property type="evidence" value="ECO:0007669"/>
    <property type="project" value="UniProtKB-EC"/>
</dbReference>
<proteinExistence type="inferred from homology"/>
<keyword evidence="9" id="KW-0326">Glycosidase</keyword>
<comment type="subcellular location">
    <subcellularLocation>
        <location evidence="2">Secreted</location>
    </subcellularLocation>
</comment>
<dbReference type="PANTHER" id="PTHR11407:SF28">
    <property type="entry name" value="LYSOZYME C"/>
    <property type="match status" value="1"/>
</dbReference>
<organism evidence="13 14">
    <name type="scientific">Apteryx mantelli</name>
    <name type="common">North Island brown kiwi</name>
    <dbReference type="NCBI Taxonomy" id="2696672"/>
    <lineage>
        <taxon>Eukaryota</taxon>
        <taxon>Metazoa</taxon>
        <taxon>Chordata</taxon>
        <taxon>Craniata</taxon>
        <taxon>Vertebrata</taxon>
        <taxon>Euteleostomi</taxon>
        <taxon>Archelosauria</taxon>
        <taxon>Archosauria</taxon>
        <taxon>Dinosauria</taxon>
        <taxon>Saurischia</taxon>
        <taxon>Theropoda</taxon>
        <taxon>Coelurosauria</taxon>
        <taxon>Aves</taxon>
        <taxon>Palaeognathae</taxon>
        <taxon>Apterygiformes</taxon>
        <taxon>Apterygidae</taxon>
        <taxon>Apteryx</taxon>
    </lineage>
</organism>
<dbReference type="PRINTS" id="PR00137">
    <property type="entry name" value="LYSOZYME"/>
</dbReference>
<dbReference type="PRINTS" id="PR00135">
    <property type="entry name" value="LYZLACT"/>
</dbReference>
<dbReference type="PANTHER" id="PTHR11407">
    <property type="entry name" value="LYSOZYME C"/>
    <property type="match status" value="1"/>
</dbReference>
<dbReference type="SMART" id="SM00263">
    <property type="entry name" value="LYZ1"/>
    <property type="match status" value="1"/>
</dbReference>
<evidence type="ECO:0000256" key="11">
    <source>
        <dbReference type="SAM" id="MobiDB-lite"/>
    </source>
</evidence>
<dbReference type="InterPro" id="IPR019799">
    <property type="entry name" value="Glyco_hydro_22_CS"/>
</dbReference>
<dbReference type="InterPro" id="IPR023346">
    <property type="entry name" value="Lysozyme-like_dom_sf"/>
</dbReference>
<evidence type="ECO:0000256" key="1">
    <source>
        <dbReference type="ARBA" id="ARBA00000632"/>
    </source>
</evidence>
<keyword evidence="8" id="KW-1015">Disulfide bond</keyword>
<dbReference type="OrthoDB" id="17373at2759"/>
<dbReference type="PROSITE" id="PS51348">
    <property type="entry name" value="GLYCOSYL_HYDROL_F22_2"/>
    <property type="match status" value="1"/>
</dbReference>
<dbReference type="GO" id="GO:0050829">
    <property type="term" value="P:defense response to Gram-negative bacterium"/>
    <property type="evidence" value="ECO:0007669"/>
    <property type="project" value="TreeGrafter"/>
</dbReference>
<dbReference type="InterPro" id="IPR000974">
    <property type="entry name" value="Glyco_hydro_22_lys"/>
</dbReference>
<dbReference type="GO" id="GO:0031640">
    <property type="term" value="P:killing of cells of another organism"/>
    <property type="evidence" value="ECO:0007669"/>
    <property type="project" value="UniProtKB-KW"/>
</dbReference>
<evidence type="ECO:0000256" key="2">
    <source>
        <dbReference type="ARBA" id="ARBA00004613"/>
    </source>
</evidence>
<protein>
    <recommendedName>
        <fullName evidence="3">lysozyme</fullName>
        <ecNumber evidence="3">3.2.1.17</ecNumber>
    </recommendedName>
</protein>
<dbReference type="RefSeq" id="XP_013802729.2">
    <property type="nucleotide sequence ID" value="XM_013947275.2"/>
</dbReference>
<evidence type="ECO:0000259" key="12">
    <source>
        <dbReference type="PROSITE" id="PS00128"/>
    </source>
</evidence>
<evidence type="ECO:0000256" key="6">
    <source>
        <dbReference type="ARBA" id="ARBA00022638"/>
    </source>
</evidence>
<dbReference type="Gene3D" id="1.10.530.10">
    <property type="match status" value="1"/>
</dbReference>
<dbReference type="CTD" id="4069"/>
<accession>A0A8B7IWI2</accession>
<dbReference type="Pfam" id="PF00062">
    <property type="entry name" value="Lys"/>
    <property type="match status" value="1"/>
</dbReference>
<evidence type="ECO:0000313" key="15">
    <source>
        <dbReference type="RefSeq" id="XP_013802730.2"/>
    </source>
</evidence>
<dbReference type="GO" id="GO:0016998">
    <property type="term" value="P:cell wall macromolecule catabolic process"/>
    <property type="evidence" value="ECO:0007669"/>
    <property type="project" value="UniProtKB-ARBA"/>
</dbReference>
<evidence type="ECO:0000313" key="14">
    <source>
        <dbReference type="RefSeq" id="XP_013802729.2"/>
    </source>
</evidence>
<comment type="catalytic activity">
    <reaction evidence="1">
        <text>Hydrolysis of (1-&gt;4)-beta-linkages between N-acetylmuramic acid and N-acetyl-D-glucosamine residues in a peptidoglycan and between N-acetyl-D-glucosamine residues in chitodextrins.</text>
        <dbReference type="EC" id="3.2.1.17"/>
    </reaction>
</comment>
<dbReference type="RefSeq" id="XP_013802730.2">
    <property type="nucleotide sequence ID" value="XM_013947276.2"/>
</dbReference>
<feature type="region of interest" description="Disordered" evidence="11">
    <location>
        <begin position="1"/>
        <end position="20"/>
    </location>
</feature>
<evidence type="ECO:0000256" key="10">
    <source>
        <dbReference type="RuleBase" id="RU004440"/>
    </source>
</evidence>
<dbReference type="AlphaFoldDB" id="A0A8B7IWI2"/>
<dbReference type="CDD" id="cd16897">
    <property type="entry name" value="LYZ_C"/>
    <property type="match status" value="1"/>
</dbReference>
<evidence type="ECO:0000256" key="3">
    <source>
        <dbReference type="ARBA" id="ARBA00012732"/>
    </source>
</evidence>
<sequence length="156" mass="17337">MQLPAKYQQRRDQPKGPRTAPAAIATGKIYGRCELAAAMKRLGLDNFRGYSLAHWVCTAKFESGFNTGAINRNRDGSSDYGILQINSRWWCNDGRTPRAKNGCNIPCSALLSSDITASVNCAKKVVSDKNGMNAWVAWRNHCKGRDVSQWIRGCRL</sequence>
<dbReference type="InterPro" id="IPR001916">
    <property type="entry name" value="Glyco_hydro_22"/>
</dbReference>
<keyword evidence="7" id="KW-0378">Hydrolase</keyword>
<evidence type="ECO:0000313" key="13">
    <source>
        <dbReference type="Proteomes" id="UP001652627"/>
    </source>
</evidence>
<dbReference type="RefSeq" id="XP_067169671.1">
    <property type="nucleotide sequence ID" value="XM_067313570.1"/>
</dbReference>
<keyword evidence="5" id="KW-0929">Antimicrobial</keyword>
<keyword evidence="4" id="KW-0964">Secreted</keyword>
<dbReference type="GeneID" id="106488400"/>
<keyword evidence="6" id="KW-0081">Bacteriolytic enzyme</keyword>
<keyword evidence="13" id="KW-1185">Reference proteome</keyword>
<evidence type="ECO:0000313" key="16">
    <source>
        <dbReference type="RefSeq" id="XP_067169671.1"/>
    </source>
</evidence>